<reference evidence="2 3" key="1">
    <citation type="journal article" date="2021" name="Elife">
        <title>Chloroplast acquisition without the gene transfer in kleptoplastic sea slugs, Plakobranchus ocellatus.</title>
        <authorList>
            <person name="Maeda T."/>
            <person name="Takahashi S."/>
            <person name="Yoshida T."/>
            <person name="Shimamura S."/>
            <person name="Takaki Y."/>
            <person name="Nagai Y."/>
            <person name="Toyoda A."/>
            <person name="Suzuki Y."/>
            <person name="Arimoto A."/>
            <person name="Ishii H."/>
            <person name="Satoh N."/>
            <person name="Nishiyama T."/>
            <person name="Hasebe M."/>
            <person name="Maruyama T."/>
            <person name="Minagawa J."/>
            <person name="Obokata J."/>
            <person name="Shigenobu S."/>
        </authorList>
    </citation>
    <scope>NUCLEOTIDE SEQUENCE [LARGE SCALE GENOMIC DNA]</scope>
</reference>
<keyword evidence="3" id="KW-1185">Reference proteome</keyword>
<name>A0AAV4A0K5_9GAST</name>
<gene>
    <name evidence="2" type="ORF">PoB_002663400</name>
</gene>
<feature type="region of interest" description="Disordered" evidence="1">
    <location>
        <begin position="1"/>
        <end position="48"/>
    </location>
</feature>
<evidence type="ECO:0000256" key="1">
    <source>
        <dbReference type="SAM" id="MobiDB-lite"/>
    </source>
</evidence>
<sequence length="114" mass="12198">MRGASEESCASNECQSPLNPSSTKPGLSPLAMDEPPPTSSPSFSAMEPSPAVPNIFIISASVGQGAITNSFKVTPEKRYSLSQRKPSSRDRKRGRFSVLGHLHTKGRADCQSHL</sequence>
<protein>
    <submittedName>
        <fullName evidence="2">Uncharacterized protein</fullName>
    </submittedName>
</protein>
<organism evidence="2 3">
    <name type="scientific">Plakobranchus ocellatus</name>
    <dbReference type="NCBI Taxonomy" id="259542"/>
    <lineage>
        <taxon>Eukaryota</taxon>
        <taxon>Metazoa</taxon>
        <taxon>Spiralia</taxon>
        <taxon>Lophotrochozoa</taxon>
        <taxon>Mollusca</taxon>
        <taxon>Gastropoda</taxon>
        <taxon>Heterobranchia</taxon>
        <taxon>Euthyneura</taxon>
        <taxon>Panpulmonata</taxon>
        <taxon>Sacoglossa</taxon>
        <taxon>Placobranchoidea</taxon>
        <taxon>Plakobranchidae</taxon>
        <taxon>Plakobranchus</taxon>
    </lineage>
</organism>
<accession>A0AAV4A0K5</accession>
<evidence type="ECO:0000313" key="2">
    <source>
        <dbReference type="EMBL" id="GFO00129.1"/>
    </source>
</evidence>
<dbReference type="AlphaFoldDB" id="A0AAV4A0K5"/>
<comment type="caution">
    <text evidence="2">The sequence shown here is derived from an EMBL/GenBank/DDBJ whole genome shotgun (WGS) entry which is preliminary data.</text>
</comment>
<feature type="region of interest" description="Disordered" evidence="1">
    <location>
        <begin position="76"/>
        <end position="114"/>
    </location>
</feature>
<proteinExistence type="predicted"/>
<evidence type="ECO:0000313" key="3">
    <source>
        <dbReference type="Proteomes" id="UP000735302"/>
    </source>
</evidence>
<dbReference type="EMBL" id="BLXT01003032">
    <property type="protein sequence ID" value="GFO00129.1"/>
    <property type="molecule type" value="Genomic_DNA"/>
</dbReference>
<dbReference type="Proteomes" id="UP000735302">
    <property type="component" value="Unassembled WGS sequence"/>
</dbReference>
<feature type="compositionally biased region" description="Polar residues" evidence="1">
    <location>
        <begin position="8"/>
        <end position="25"/>
    </location>
</feature>